<dbReference type="HOGENOM" id="CLU_2237683_0_0_1"/>
<sequence>MGVIGLQCPVVGSRFQVGLLLGVSERLDTRKIPLVHCALRARRGPDKRYRTTSYYTHCGCRSRSCDGIVPTSGCSSAQRPGSTRVVFGGGLSVAGSRAMVGQKKK</sequence>
<dbReference type="Proteomes" id="UP000054018">
    <property type="component" value="Unassembled WGS sequence"/>
</dbReference>
<accession>A0A0C9ZRJ1</accession>
<dbReference type="EMBL" id="KN833740">
    <property type="protein sequence ID" value="KIK22353.1"/>
    <property type="molecule type" value="Genomic_DNA"/>
</dbReference>
<name>A0A0C9ZRJ1_9AGAM</name>
<gene>
    <name evidence="1" type="ORF">PISMIDRAFT_505886</name>
</gene>
<proteinExistence type="predicted"/>
<organism evidence="1 2">
    <name type="scientific">Pisolithus microcarpus 441</name>
    <dbReference type="NCBI Taxonomy" id="765257"/>
    <lineage>
        <taxon>Eukaryota</taxon>
        <taxon>Fungi</taxon>
        <taxon>Dikarya</taxon>
        <taxon>Basidiomycota</taxon>
        <taxon>Agaricomycotina</taxon>
        <taxon>Agaricomycetes</taxon>
        <taxon>Agaricomycetidae</taxon>
        <taxon>Boletales</taxon>
        <taxon>Sclerodermatineae</taxon>
        <taxon>Pisolithaceae</taxon>
        <taxon>Pisolithus</taxon>
    </lineage>
</organism>
<evidence type="ECO:0000313" key="1">
    <source>
        <dbReference type="EMBL" id="KIK22353.1"/>
    </source>
</evidence>
<keyword evidence="2" id="KW-1185">Reference proteome</keyword>
<protein>
    <submittedName>
        <fullName evidence="1">Unplaced genomic scaffold scaffold_56, whole genome shotgun sequence</fullName>
    </submittedName>
</protein>
<reference evidence="2" key="2">
    <citation type="submission" date="2015-01" db="EMBL/GenBank/DDBJ databases">
        <title>Evolutionary Origins and Diversification of the Mycorrhizal Mutualists.</title>
        <authorList>
            <consortium name="DOE Joint Genome Institute"/>
            <consortium name="Mycorrhizal Genomics Consortium"/>
            <person name="Kohler A."/>
            <person name="Kuo A."/>
            <person name="Nagy L.G."/>
            <person name="Floudas D."/>
            <person name="Copeland A."/>
            <person name="Barry K.W."/>
            <person name="Cichocki N."/>
            <person name="Veneault-Fourrey C."/>
            <person name="LaButti K."/>
            <person name="Lindquist E.A."/>
            <person name="Lipzen A."/>
            <person name="Lundell T."/>
            <person name="Morin E."/>
            <person name="Murat C."/>
            <person name="Riley R."/>
            <person name="Ohm R."/>
            <person name="Sun H."/>
            <person name="Tunlid A."/>
            <person name="Henrissat B."/>
            <person name="Grigoriev I.V."/>
            <person name="Hibbett D.S."/>
            <person name="Martin F."/>
        </authorList>
    </citation>
    <scope>NUCLEOTIDE SEQUENCE [LARGE SCALE GENOMIC DNA]</scope>
    <source>
        <strain evidence="2">441</strain>
    </source>
</reference>
<evidence type="ECO:0000313" key="2">
    <source>
        <dbReference type="Proteomes" id="UP000054018"/>
    </source>
</evidence>
<reference evidence="1 2" key="1">
    <citation type="submission" date="2014-04" db="EMBL/GenBank/DDBJ databases">
        <authorList>
            <consortium name="DOE Joint Genome Institute"/>
            <person name="Kuo A."/>
            <person name="Kohler A."/>
            <person name="Costa M.D."/>
            <person name="Nagy L.G."/>
            <person name="Floudas D."/>
            <person name="Copeland A."/>
            <person name="Barry K.W."/>
            <person name="Cichocki N."/>
            <person name="Veneault-Fourrey C."/>
            <person name="LaButti K."/>
            <person name="Lindquist E.A."/>
            <person name="Lipzen A."/>
            <person name="Lundell T."/>
            <person name="Morin E."/>
            <person name="Murat C."/>
            <person name="Sun H."/>
            <person name="Tunlid A."/>
            <person name="Henrissat B."/>
            <person name="Grigoriev I.V."/>
            <person name="Hibbett D.S."/>
            <person name="Martin F."/>
            <person name="Nordberg H.P."/>
            <person name="Cantor M.N."/>
            <person name="Hua S.X."/>
        </authorList>
    </citation>
    <scope>NUCLEOTIDE SEQUENCE [LARGE SCALE GENOMIC DNA]</scope>
    <source>
        <strain evidence="1 2">441</strain>
    </source>
</reference>
<dbReference type="AlphaFoldDB" id="A0A0C9ZRJ1"/>